<accession>A0A9W7KY98</accession>
<evidence type="ECO:0000313" key="3">
    <source>
        <dbReference type="Proteomes" id="UP001165122"/>
    </source>
</evidence>
<dbReference type="InterPro" id="IPR004963">
    <property type="entry name" value="PAE/NOTUM"/>
</dbReference>
<proteinExistence type="predicted"/>
<feature type="chain" id="PRO_5040924022" description="Pectin acetylesterase" evidence="1">
    <location>
        <begin position="20"/>
        <end position="415"/>
    </location>
</feature>
<organism evidence="2 3">
    <name type="scientific">Triparma laevis f. longispina</name>
    <dbReference type="NCBI Taxonomy" id="1714387"/>
    <lineage>
        <taxon>Eukaryota</taxon>
        <taxon>Sar</taxon>
        <taxon>Stramenopiles</taxon>
        <taxon>Ochrophyta</taxon>
        <taxon>Bolidophyceae</taxon>
        <taxon>Parmales</taxon>
        <taxon>Triparmaceae</taxon>
        <taxon>Triparma</taxon>
    </lineage>
</organism>
<dbReference type="EMBL" id="BRXW01000248">
    <property type="protein sequence ID" value="GMI16263.1"/>
    <property type="molecule type" value="Genomic_DNA"/>
</dbReference>
<evidence type="ECO:0000313" key="2">
    <source>
        <dbReference type="EMBL" id="GMI16263.1"/>
    </source>
</evidence>
<keyword evidence="3" id="KW-1185">Reference proteome</keyword>
<protein>
    <recommendedName>
        <fullName evidence="4">Pectin acetylesterase</fullName>
    </recommendedName>
</protein>
<dbReference type="Proteomes" id="UP001165122">
    <property type="component" value="Unassembled WGS sequence"/>
</dbReference>
<gene>
    <name evidence="2" type="ORF">TrLO_g11920</name>
</gene>
<sequence length="415" mass="45386">MKLAISAFLAAYLALPATAKMDLRMLDKYEGANCLDGSAGAYYIEKSATPSTKYQLFFEGGGWCYNDKDCANRATGDLGSSKNYPAQTDRMGGVASADCDLNPAFCDFNFVFMKYCDGNSFSGALESTVHIDETEQDLHFRGHYILEAVMTDLISNEGMDQVTELSLTGCSAGGLSTFLHSDYVQEFVSSQVSQDFKYGATPVSGFFLMDRQNVHDEFVMSAQMKTIFELSNATVGVHQGCIENTDAENQWKCNTAPEALKHIEQPIFVLDSSMDSWQSGCIMTNKAIDYDKTATRDMPNGLCSQAEGFEDCGGDVGNCNDEQIYSVVEYQGSFVRLLTNAAGYQKDNSGAFIYPCFTHCAGQDDNSFRGFTVDGTNMSTAVNDWWQGVGVNGAVTKSYLSQIYNLDSSNPNPTC</sequence>
<dbReference type="OrthoDB" id="2015280at2759"/>
<keyword evidence="1" id="KW-0732">Signal</keyword>
<dbReference type="AlphaFoldDB" id="A0A9W7KY98"/>
<evidence type="ECO:0000256" key="1">
    <source>
        <dbReference type="SAM" id="SignalP"/>
    </source>
</evidence>
<dbReference type="PANTHER" id="PTHR21562:SF67">
    <property type="entry name" value="PECTIN ACETYLESTERASE"/>
    <property type="match status" value="1"/>
</dbReference>
<reference evidence="3" key="1">
    <citation type="journal article" date="2023" name="Commun. Biol.">
        <title>Genome analysis of Parmales, the sister group of diatoms, reveals the evolutionary specialization of diatoms from phago-mixotrophs to photoautotrophs.</title>
        <authorList>
            <person name="Ban H."/>
            <person name="Sato S."/>
            <person name="Yoshikawa S."/>
            <person name="Yamada K."/>
            <person name="Nakamura Y."/>
            <person name="Ichinomiya M."/>
            <person name="Sato N."/>
            <person name="Blanc-Mathieu R."/>
            <person name="Endo H."/>
            <person name="Kuwata A."/>
            <person name="Ogata H."/>
        </authorList>
    </citation>
    <scope>NUCLEOTIDE SEQUENCE [LARGE SCALE GENOMIC DNA]</scope>
    <source>
        <strain evidence="3">NIES 3700</strain>
    </source>
</reference>
<dbReference type="Pfam" id="PF03283">
    <property type="entry name" value="PAE"/>
    <property type="match status" value="1"/>
</dbReference>
<name>A0A9W7KY98_9STRA</name>
<feature type="signal peptide" evidence="1">
    <location>
        <begin position="1"/>
        <end position="19"/>
    </location>
</feature>
<evidence type="ECO:0008006" key="4">
    <source>
        <dbReference type="Google" id="ProtNLM"/>
    </source>
</evidence>
<dbReference type="PANTHER" id="PTHR21562">
    <property type="entry name" value="NOTUM-RELATED"/>
    <property type="match status" value="1"/>
</dbReference>
<dbReference type="GO" id="GO:0016787">
    <property type="term" value="F:hydrolase activity"/>
    <property type="evidence" value="ECO:0007669"/>
    <property type="project" value="InterPro"/>
</dbReference>
<comment type="caution">
    <text evidence="2">The sequence shown here is derived from an EMBL/GenBank/DDBJ whole genome shotgun (WGS) entry which is preliminary data.</text>
</comment>